<feature type="region of interest" description="Disordered" evidence="1">
    <location>
        <begin position="21"/>
        <end position="43"/>
    </location>
</feature>
<accession>A0ABR4JYI2</accession>
<keyword evidence="3" id="KW-1185">Reference proteome</keyword>
<feature type="compositionally biased region" description="Basic and acidic residues" evidence="1">
    <location>
        <begin position="29"/>
        <end position="39"/>
    </location>
</feature>
<organism evidence="2 3">
    <name type="scientific">Aspergillus pseudoustus</name>
    <dbReference type="NCBI Taxonomy" id="1810923"/>
    <lineage>
        <taxon>Eukaryota</taxon>
        <taxon>Fungi</taxon>
        <taxon>Dikarya</taxon>
        <taxon>Ascomycota</taxon>
        <taxon>Pezizomycotina</taxon>
        <taxon>Eurotiomycetes</taxon>
        <taxon>Eurotiomycetidae</taxon>
        <taxon>Eurotiales</taxon>
        <taxon>Aspergillaceae</taxon>
        <taxon>Aspergillus</taxon>
        <taxon>Aspergillus subgen. Nidulantes</taxon>
    </lineage>
</organism>
<name>A0ABR4JYI2_9EURO</name>
<reference evidence="2 3" key="1">
    <citation type="submission" date="2024-07" db="EMBL/GenBank/DDBJ databases">
        <title>Section-level genome sequencing and comparative genomics of Aspergillus sections Usti and Cavernicolus.</title>
        <authorList>
            <consortium name="Lawrence Berkeley National Laboratory"/>
            <person name="Nybo J.L."/>
            <person name="Vesth T.C."/>
            <person name="Theobald S."/>
            <person name="Frisvad J.C."/>
            <person name="Larsen T.O."/>
            <person name="Kjaerboelling I."/>
            <person name="Rothschild-Mancinelli K."/>
            <person name="Lyhne E.K."/>
            <person name="Kogle M.E."/>
            <person name="Barry K."/>
            <person name="Clum A."/>
            <person name="Na H."/>
            <person name="Ledsgaard L."/>
            <person name="Lin J."/>
            <person name="Lipzen A."/>
            <person name="Kuo A."/>
            <person name="Riley R."/>
            <person name="Mondo S."/>
            <person name="Labutti K."/>
            <person name="Haridas S."/>
            <person name="Pangalinan J."/>
            <person name="Salamov A.A."/>
            <person name="Simmons B.A."/>
            <person name="Magnuson J.K."/>
            <person name="Chen J."/>
            <person name="Drula E."/>
            <person name="Henrissat B."/>
            <person name="Wiebenga A."/>
            <person name="Lubbers R.J."/>
            <person name="Gomes A.C."/>
            <person name="Makela M.R."/>
            <person name="Stajich J."/>
            <person name="Grigoriev I.V."/>
            <person name="Mortensen U.H."/>
            <person name="De Vries R.P."/>
            <person name="Baker S.E."/>
            <person name="Andersen M.R."/>
        </authorList>
    </citation>
    <scope>NUCLEOTIDE SEQUENCE [LARGE SCALE GENOMIC DNA]</scope>
    <source>
        <strain evidence="2 3">CBS 123904</strain>
    </source>
</reference>
<gene>
    <name evidence="2" type="ORF">BJY01DRAFT_248322</name>
</gene>
<dbReference type="EMBL" id="JBFXLU010000084">
    <property type="protein sequence ID" value="KAL2844077.1"/>
    <property type="molecule type" value="Genomic_DNA"/>
</dbReference>
<sequence>MNVWARWMAVARKRRRGGRESWGAKAFKKQSEEDGREGSRFWLPPQKASLGREREVWLNDERAPLTAATRGTIACGPRLKPDFPIERTVIYFDTIRIYGWPSRGGIIVLTDANRVDFDYLGWDILDPPLKRDRNQEAEDEVCKKLLLLGATWYDSKSRFKLLAAAADNSRSARAKFYDDEVPAATKTESLYVKVGWPSTGGLWVLEFSDWRFEEVVDDDVEWEGNEHGHESGLVVLAKDMDERCDILERLGGKFYAKLEDYDGSGCLKTWEKKTTGEAGPLVITSYVEW</sequence>
<comment type="caution">
    <text evidence="2">The sequence shown here is derived from an EMBL/GenBank/DDBJ whole genome shotgun (WGS) entry which is preliminary data.</text>
</comment>
<proteinExistence type="predicted"/>
<evidence type="ECO:0000313" key="2">
    <source>
        <dbReference type="EMBL" id="KAL2844077.1"/>
    </source>
</evidence>
<evidence type="ECO:0000256" key="1">
    <source>
        <dbReference type="SAM" id="MobiDB-lite"/>
    </source>
</evidence>
<evidence type="ECO:0000313" key="3">
    <source>
        <dbReference type="Proteomes" id="UP001610446"/>
    </source>
</evidence>
<protein>
    <submittedName>
        <fullName evidence="2">Uncharacterized protein</fullName>
    </submittedName>
</protein>
<dbReference type="Proteomes" id="UP001610446">
    <property type="component" value="Unassembled WGS sequence"/>
</dbReference>